<dbReference type="Pfam" id="PF02769">
    <property type="entry name" value="AIRS_C"/>
    <property type="match status" value="1"/>
</dbReference>
<accession>A0A183SWS8</accession>
<dbReference type="Gene3D" id="3.90.650.10">
    <property type="entry name" value="PurM-like C-terminal domain"/>
    <property type="match status" value="1"/>
</dbReference>
<dbReference type="PANTHER" id="PTHR10256:SF0">
    <property type="entry name" value="INACTIVE SELENIDE, WATER DIKINASE-LIKE PROTEIN-RELATED"/>
    <property type="match status" value="1"/>
</dbReference>
<dbReference type="Pfam" id="PF00586">
    <property type="entry name" value="AIRS"/>
    <property type="match status" value="1"/>
</dbReference>
<dbReference type="OrthoDB" id="409395at2759"/>
<evidence type="ECO:0000256" key="1">
    <source>
        <dbReference type="ARBA" id="ARBA00022679"/>
    </source>
</evidence>
<keyword evidence="4" id="KW-0067">ATP-binding</keyword>
<dbReference type="InterPro" id="IPR016188">
    <property type="entry name" value="PurM-like_N"/>
</dbReference>
<dbReference type="NCBIfam" id="TIGR00476">
    <property type="entry name" value="selD"/>
    <property type="match status" value="1"/>
</dbReference>
<sequence length="325" mass="35241">MAAERPVSCKLPQVELNALLEKLAGSTELDCCVIPLRDNRKLIQTTDFFYANVDDPYTMGWITCLNVLSDLYAMGVVDCDNLLLLLGVPTEMSPEERNIVNELLMRGFQECAAKAGTSVRGGQTVYNPWLLIGGVATSVLSDSEFIMPNQAEAESVLVLTKPLGTQLAVNGYSWMQDSTSVWKEKLAPRISVEDLKTLYEAACTDVTGFGLLDHARNLAGVQTAPVLFEITCLPCLAGVRHLSMGLAERHHLDTGLTPETSGGLLVVLPSKSAEAYCQDLFEADGTPAWIVGRVLPASNPSEARTARLSPDLTFLEVPHASMILK</sequence>
<keyword evidence="1" id="KW-0808">Transferase</keyword>
<dbReference type="WBParaSite" id="SSLN_0000901301-mRNA-1">
    <property type="protein sequence ID" value="SSLN_0000901301-mRNA-1"/>
    <property type="gene ID" value="SSLN_0000901301"/>
</dbReference>
<evidence type="ECO:0000259" key="7">
    <source>
        <dbReference type="Pfam" id="PF02769"/>
    </source>
</evidence>
<dbReference type="InterPro" id="IPR036676">
    <property type="entry name" value="PurM-like_C_sf"/>
</dbReference>
<feature type="domain" description="PurM-like N-terminal" evidence="6">
    <location>
        <begin position="30"/>
        <end position="136"/>
    </location>
</feature>
<dbReference type="InterPro" id="IPR004536">
    <property type="entry name" value="SPS/SelD"/>
</dbReference>
<reference evidence="10" key="1">
    <citation type="submission" date="2016-06" db="UniProtKB">
        <authorList>
            <consortium name="WormBaseParasite"/>
        </authorList>
    </citation>
    <scope>IDENTIFICATION</scope>
</reference>
<dbReference type="PANTHER" id="PTHR10256">
    <property type="entry name" value="SELENIDE, WATER DIKINASE"/>
    <property type="match status" value="1"/>
</dbReference>
<dbReference type="STRING" id="70667.A0A183SWS8"/>
<keyword evidence="2" id="KW-0547">Nucleotide-binding</keyword>
<dbReference type="AlphaFoldDB" id="A0A183SWS8"/>
<evidence type="ECO:0000313" key="8">
    <source>
        <dbReference type="EMBL" id="VDL95061.1"/>
    </source>
</evidence>
<evidence type="ECO:0000256" key="4">
    <source>
        <dbReference type="ARBA" id="ARBA00022840"/>
    </source>
</evidence>
<protein>
    <submittedName>
        <fullName evidence="10">Selenide, water dikinase</fullName>
    </submittedName>
</protein>
<evidence type="ECO:0000256" key="3">
    <source>
        <dbReference type="ARBA" id="ARBA00022777"/>
    </source>
</evidence>
<dbReference type="GO" id="GO:0005524">
    <property type="term" value="F:ATP binding"/>
    <property type="evidence" value="ECO:0007669"/>
    <property type="project" value="UniProtKB-KW"/>
</dbReference>
<evidence type="ECO:0000256" key="2">
    <source>
        <dbReference type="ARBA" id="ARBA00022741"/>
    </source>
</evidence>
<dbReference type="Proteomes" id="UP000275846">
    <property type="component" value="Unassembled WGS sequence"/>
</dbReference>
<gene>
    <name evidence="8" type="ORF">SSLN_LOCUS8676</name>
</gene>
<keyword evidence="5" id="KW-0711">Selenium</keyword>
<evidence type="ECO:0000313" key="10">
    <source>
        <dbReference type="WBParaSite" id="SSLN_0000901301-mRNA-1"/>
    </source>
</evidence>
<dbReference type="InterPro" id="IPR010918">
    <property type="entry name" value="PurM-like_C_dom"/>
</dbReference>
<dbReference type="EMBL" id="UYSU01034781">
    <property type="protein sequence ID" value="VDL95061.1"/>
    <property type="molecule type" value="Genomic_DNA"/>
</dbReference>
<dbReference type="GO" id="GO:0016260">
    <property type="term" value="P:selenocysteine biosynthetic process"/>
    <property type="evidence" value="ECO:0007669"/>
    <property type="project" value="TreeGrafter"/>
</dbReference>
<keyword evidence="9" id="KW-1185">Reference proteome</keyword>
<keyword evidence="3" id="KW-0418">Kinase</keyword>
<dbReference type="SUPFAM" id="SSF56042">
    <property type="entry name" value="PurM C-terminal domain-like"/>
    <property type="match status" value="1"/>
</dbReference>
<evidence type="ECO:0000313" key="9">
    <source>
        <dbReference type="Proteomes" id="UP000275846"/>
    </source>
</evidence>
<evidence type="ECO:0000256" key="5">
    <source>
        <dbReference type="ARBA" id="ARBA00023266"/>
    </source>
</evidence>
<dbReference type="Gene3D" id="3.30.1330.10">
    <property type="entry name" value="PurM-like, N-terminal domain"/>
    <property type="match status" value="1"/>
</dbReference>
<reference evidence="8 9" key="2">
    <citation type="submission" date="2018-11" db="EMBL/GenBank/DDBJ databases">
        <authorList>
            <consortium name="Pathogen Informatics"/>
        </authorList>
    </citation>
    <scope>NUCLEOTIDE SEQUENCE [LARGE SCALE GENOMIC DNA]</scope>
    <source>
        <strain evidence="8 9">NST_G2</strain>
    </source>
</reference>
<dbReference type="GO" id="GO:0004756">
    <property type="term" value="F:selenide, water dikinase activity"/>
    <property type="evidence" value="ECO:0007669"/>
    <property type="project" value="TreeGrafter"/>
</dbReference>
<name>A0A183SWS8_SCHSO</name>
<proteinExistence type="predicted"/>
<evidence type="ECO:0000259" key="6">
    <source>
        <dbReference type="Pfam" id="PF00586"/>
    </source>
</evidence>
<organism evidence="10">
    <name type="scientific">Schistocephalus solidus</name>
    <name type="common">Tapeworm</name>
    <dbReference type="NCBI Taxonomy" id="70667"/>
    <lineage>
        <taxon>Eukaryota</taxon>
        <taxon>Metazoa</taxon>
        <taxon>Spiralia</taxon>
        <taxon>Lophotrochozoa</taxon>
        <taxon>Platyhelminthes</taxon>
        <taxon>Cestoda</taxon>
        <taxon>Eucestoda</taxon>
        <taxon>Diphyllobothriidea</taxon>
        <taxon>Diphyllobothriidae</taxon>
        <taxon>Schistocephalus</taxon>
    </lineage>
</organism>
<feature type="domain" description="PurM-like C-terminal" evidence="7">
    <location>
        <begin position="154"/>
        <end position="297"/>
    </location>
</feature>
<dbReference type="InterPro" id="IPR036921">
    <property type="entry name" value="PurM-like_N_sf"/>
</dbReference>
<dbReference type="SUPFAM" id="SSF55326">
    <property type="entry name" value="PurM N-terminal domain-like"/>
    <property type="match status" value="1"/>
</dbReference>
<dbReference type="GO" id="GO:0005737">
    <property type="term" value="C:cytoplasm"/>
    <property type="evidence" value="ECO:0007669"/>
    <property type="project" value="TreeGrafter"/>
</dbReference>